<sequence>MFRTAKAVFALSEVERRDEAVADCKQLVWRFFVQHQYREECVCSYGAVGRTAAPHLRRNRASNAWHAWQSIAAHPCICPEVSHLKEMGLAGELIWFTKQISASGWQSAWTRSSQLFLGTQQVALQPDVVLLGAVSGAFSHGRRWQEAVQLVAGLRCFAVQANQVLHGAIVAACREQWPRAFCVLQEMSEVNVGASTVAAGPAVHASPWVHGLDLFGDLRGRLCEINAVCWNSIIASSGASWPKALNLVDVSKQDAAETNLVALTAAFIVTSAWRASTGLTEQWDAPAYGAAFTKLGAFGEWARPLALLQQASEGRVHLEQPQSAAAVGACSRSSAWRRSLNILLRRSRSYARPVDNVAVGLAGASSLQSR</sequence>
<dbReference type="Gene3D" id="1.25.40.10">
    <property type="entry name" value="Tetratricopeptide repeat domain"/>
    <property type="match status" value="1"/>
</dbReference>
<keyword evidence="2" id="KW-1185">Reference proteome</keyword>
<dbReference type="AlphaFoldDB" id="A0A1Q9CCA4"/>
<gene>
    <name evidence="1" type="ORF">AK812_SmicGene39008</name>
</gene>
<evidence type="ECO:0000313" key="1">
    <source>
        <dbReference type="EMBL" id="OLP80560.1"/>
    </source>
</evidence>
<comment type="caution">
    <text evidence="1">The sequence shown here is derived from an EMBL/GenBank/DDBJ whole genome shotgun (WGS) entry which is preliminary data.</text>
</comment>
<dbReference type="InterPro" id="IPR011990">
    <property type="entry name" value="TPR-like_helical_dom_sf"/>
</dbReference>
<accession>A0A1Q9CCA4</accession>
<reference evidence="1 2" key="1">
    <citation type="submission" date="2016-02" db="EMBL/GenBank/DDBJ databases">
        <title>Genome analysis of coral dinoflagellate symbionts highlights evolutionary adaptations to a symbiotic lifestyle.</title>
        <authorList>
            <person name="Aranda M."/>
            <person name="Li Y."/>
            <person name="Liew Y.J."/>
            <person name="Baumgarten S."/>
            <person name="Simakov O."/>
            <person name="Wilson M."/>
            <person name="Piel J."/>
            <person name="Ashoor H."/>
            <person name="Bougouffa S."/>
            <person name="Bajic V.B."/>
            <person name="Ryu T."/>
            <person name="Ravasi T."/>
            <person name="Bayer T."/>
            <person name="Micklem G."/>
            <person name="Kim H."/>
            <person name="Bhak J."/>
            <person name="Lajeunesse T.C."/>
            <person name="Voolstra C.R."/>
        </authorList>
    </citation>
    <scope>NUCLEOTIDE SEQUENCE [LARGE SCALE GENOMIC DNA]</scope>
    <source>
        <strain evidence="1 2">CCMP2467</strain>
    </source>
</reference>
<organism evidence="1 2">
    <name type="scientific">Symbiodinium microadriaticum</name>
    <name type="common">Dinoflagellate</name>
    <name type="synonym">Zooxanthella microadriatica</name>
    <dbReference type="NCBI Taxonomy" id="2951"/>
    <lineage>
        <taxon>Eukaryota</taxon>
        <taxon>Sar</taxon>
        <taxon>Alveolata</taxon>
        <taxon>Dinophyceae</taxon>
        <taxon>Suessiales</taxon>
        <taxon>Symbiodiniaceae</taxon>
        <taxon>Symbiodinium</taxon>
    </lineage>
</organism>
<dbReference type="OrthoDB" id="423001at2759"/>
<dbReference type="EMBL" id="LSRX01001368">
    <property type="protein sequence ID" value="OLP80560.1"/>
    <property type="molecule type" value="Genomic_DNA"/>
</dbReference>
<name>A0A1Q9CCA4_SYMMI</name>
<dbReference type="Proteomes" id="UP000186817">
    <property type="component" value="Unassembled WGS sequence"/>
</dbReference>
<proteinExistence type="predicted"/>
<protein>
    <submittedName>
        <fullName evidence="1">Pentatricopeptide repeat-containing protein, chloroplastic</fullName>
    </submittedName>
</protein>
<evidence type="ECO:0000313" key="2">
    <source>
        <dbReference type="Proteomes" id="UP000186817"/>
    </source>
</evidence>